<comment type="similarity">
    <text evidence="2">Belongs to the calcineurin regulatory subunit family.</text>
</comment>
<dbReference type="AlphaFoldDB" id="A0A2P6PQL4"/>
<evidence type="ECO:0000313" key="4">
    <source>
        <dbReference type="Proteomes" id="UP000238479"/>
    </source>
</evidence>
<dbReference type="EMBL" id="PDCK01000044">
    <property type="protein sequence ID" value="PRQ24202.1"/>
    <property type="molecule type" value="Genomic_DNA"/>
</dbReference>
<keyword evidence="2" id="KW-0472">Membrane</keyword>
<dbReference type="PANTHER" id="PTHR23056">
    <property type="entry name" value="CALCINEURIN B"/>
    <property type="match status" value="1"/>
</dbReference>
<name>A0A2P6PQL4_ROSCH</name>
<dbReference type="PANTHER" id="PTHR23056:SF105">
    <property type="entry name" value="CALCINEURIN B-LIKE PROTEIN"/>
    <property type="match status" value="1"/>
</dbReference>
<gene>
    <name evidence="3" type="ORF">RchiOBHm_Chr6g0269811</name>
</gene>
<comment type="caution">
    <text evidence="3">The sequence shown here is derived from an EMBL/GenBank/DDBJ whole genome shotgun (WGS) entry which is preliminary data.</text>
</comment>
<keyword evidence="2" id="KW-0106">Calcium</keyword>
<dbReference type="GO" id="GO:0005509">
    <property type="term" value="F:calcium ion binding"/>
    <property type="evidence" value="ECO:0007669"/>
    <property type="project" value="UniProtKB-UniRule"/>
</dbReference>
<evidence type="ECO:0000256" key="2">
    <source>
        <dbReference type="RuleBase" id="RU369080"/>
    </source>
</evidence>
<proteinExistence type="inferred from homology"/>
<reference evidence="3 4" key="1">
    <citation type="journal article" date="2018" name="Nat. Genet.">
        <title>The Rosa genome provides new insights in the design of modern roses.</title>
        <authorList>
            <person name="Bendahmane M."/>
        </authorList>
    </citation>
    <scope>NUCLEOTIDE SEQUENCE [LARGE SCALE GENOMIC DNA]</scope>
    <source>
        <strain evidence="4">cv. Old Blush</strain>
    </source>
</reference>
<comment type="subunit">
    <text evidence="2">Homodimer. Interacts with CIPK.</text>
</comment>
<protein>
    <recommendedName>
        <fullName evidence="2">Calcineurin B-like protein</fullName>
    </recommendedName>
</protein>
<dbReference type="GO" id="GO:0016020">
    <property type="term" value="C:membrane"/>
    <property type="evidence" value="ECO:0007669"/>
    <property type="project" value="UniProtKB-SubCell"/>
</dbReference>
<keyword evidence="1 2" id="KW-0677">Repeat</keyword>
<dbReference type="Proteomes" id="UP000238479">
    <property type="component" value="Chromosome 6"/>
</dbReference>
<sequence>MGLYTRCVLPPILGVDLEKVAEMAMTSSALKEEELKLAVFQNSSKQSLFFDRIFMDAYGKADDRIDEEEWKEYVTQNPSLLENMILPYLMYVLTPKSTF</sequence>
<dbReference type="Gramene" id="PRQ24202">
    <property type="protein sequence ID" value="PRQ24202"/>
    <property type="gene ID" value="RchiOBHm_Chr6g0269811"/>
</dbReference>
<evidence type="ECO:0000313" key="3">
    <source>
        <dbReference type="EMBL" id="PRQ24202.1"/>
    </source>
</evidence>
<comment type="subcellular location">
    <subcellularLocation>
        <location evidence="2">Membrane</location>
    </subcellularLocation>
</comment>
<keyword evidence="2" id="KW-0479">Metal-binding</keyword>
<comment type="function">
    <text evidence="2">Acts as a calcium sensor. CBL proteins interact with CIPK serine-threonine protein kinases. Binding of a CBL protein to the regulatory NAF domain of a CIPK protein lead to the activation of the kinase in a calcium-dependent manner.</text>
</comment>
<keyword evidence="4" id="KW-1185">Reference proteome</keyword>
<dbReference type="STRING" id="74649.A0A2P6PQL4"/>
<accession>A0A2P6PQL4</accession>
<evidence type="ECO:0000256" key="1">
    <source>
        <dbReference type="ARBA" id="ARBA00022737"/>
    </source>
</evidence>
<dbReference type="GO" id="GO:0019722">
    <property type="term" value="P:calcium-mediated signaling"/>
    <property type="evidence" value="ECO:0007669"/>
    <property type="project" value="UniProtKB-UniRule"/>
</dbReference>
<organism evidence="3 4">
    <name type="scientific">Rosa chinensis</name>
    <name type="common">China rose</name>
    <dbReference type="NCBI Taxonomy" id="74649"/>
    <lineage>
        <taxon>Eukaryota</taxon>
        <taxon>Viridiplantae</taxon>
        <taxon>Streptophyta</taxon>
        <taxon>Embryophyta</taxon>
        <taxon>Tracheophyta</taxon>
        <taxon>Spermatophyta</taxon>
        <taxon>Magnoliopsida</taxon>
        <taxon>eudicotyledons</taxon>
        <taxon>Gunneridae</taxon>
        <taxon>Pentapetalae</taxon>
        <taxon>rosids</taxon>
        <taxon>fabids</taxon>
        <taxon>Rosales</taxon>
        <taxon>Rosaceae</taxon>
        <taxon>Rosoideae</taxon>
        <taxon>Rosoideae incertae sedis</taxon>
        <taxon>Rosa</taxon>
    </lineage>
</organism>
<dbReference type="GO" id="GO:0019900">
    <property type="term" value="F:kinase binding"/>
    <property type="evidence" value="ECO:0007669"/>
    <property type="project" value="UniProtKB-UniRule"/>
</dbReference>
<dbReference type="InterPro" id="IPR045198">
    <property type="entry name" value="CNBL1-10"/>
</dbReference>
<dbReference type="Gene3D" id="1.10.238.10">
    <property type="entry name" value="EF-hand"/>
    <property type="match status" value="1"/>
</dbReference>